<feature type="chain" id="PRO_5040418992" description="Blue (type 1) copper domain-containing protein" evidence="1">
    <location>
        <begin position="21"/>
        <end position="109"/>
    </location>
</feature>
<feature type="signal peptide" evidence="1">
    <location>
        <begin position="1"/>
        <end position="20"/>
    </location>
</feature>
<dbReference type="Proteomes" id="UP000772434">
    <property type="component" value="Unassembled WGS sequence"/>
</dbReference>
<name>A0A9P5PIU0_9AGAR</name>
<evidence type="ECO:0000313" key="2">
    <source>
        <dbReference type="EMBL" id="KAF9064166.1"/>
    </source>
</evidence>
<gene>
    <name evidence="2" type="ORF">BDP27DRAFT_179643</name>
</gene>
<dbReference type="InterPro" id="IPR052953">
    <property type="entry name" value="Ser-rich/MCO-related"/>
</dbReference>
<organism evidence="2 3">
    <name type="scientific">Rhodocollybia butyracea</name>
    <dbReference type="NCBI Taxonomy" id="206335"/>
    <lineage>
        <taxon>Eukaryota</taxon>
        <taxon>Fungi</taxon>
        <taxon>Dikarya</taxon>
        <taxon>Basidiomycota</taxon>
        <taxon>Agaricomycotina</taxon>
        <taxon>Agaricomycetes</taxon>
        <taxon>Agaricomycetidae</taxon>
        <taxon>Agaricales</taxon>
        <taxon>Marasmiineae</taxon>
        <taxon>Omphalotaceae</taxon>
        <taxon>Rhodocollybia</taxon>
    </lineage>
</organism>
<sequence length="109" mass="11355">MHSFLPCAFVLWCITGSAKAATFNVQVGANDTLSFNPSFLTGVSDGDTVNFQFVSGNHSVVQSTFEAPCTAAGVSSGFQNVADPNGSEFPTWSPTSKVSFFPVTASCAC</sequence>
<comment type="caution">
    <text evidence="2">The sequence shown here is derived from an EMBL/GenBank/DDBJ whole genome shotgun (WGS) entry which is preliminary data.</text>
</comment>
<proteinExistence type="predicted"/>
<protein>
    <recommendedName>
        <fullName evidence="4">Blue (type 1) copper domain-containing protein</fullName>
    </recommendedName>
</protein>
<dbReference type="AlphaFoldDB" id="A0A9P5PIU0"/>
<evidence type="ECO:0000313" key="3">
    <source>
        <dbReference type="Proteomes" id="UP000772434"/>
    </source>
</evidence>
<keyword evidence="1" id="KW-0732">Signal</keyword>
<dbReference type="PANTHER" id="PTHR34883:SF15">
    <property type="entry name" value="EXTRACELLULAR SERINE-RICH PROTEIN"/>
    <property type="match status" value="1"/>
</dbReference>
<accession>A0A9P5PIU0</accession>
<dbReference type="SUPFAM" id="SSF49503">
    <property type="entry name" value="Cupredoxins"/>
    <property type="match status" value="1"/>
</dbReference>
<evidence type="ECO:0008006" key="4">
    <source>
        <dbReference type="Google" id="ProtNLM"/>
    </source>
</evidence>
<dbReference type="OrthoDB" id="1921208at2759"/>
<reference evidence="2" key="1">
    <citation type="submission" date="2020-11" db="EMBL/GenBank/DDBJ databases">
        <authorList>
            <consortium name="DOE Joint Genome Institute"/>
            <person name="Ahrendt S."/>
            <person name="Riley R."/>
            <person name="Andreopoulos W."/>
            <person name="Labutti K."/>
            <person name="Pangilinan J."/>
            <person name="Ruiz-Duenas F.J."/>
            <person name="Barrasa J.M."/>
            <person name="Sanchez-Garcia M."/>
            <person name="Camarero S."/>
            <person name="Miyauchi S."/>
            <person name="Serrano A."/>
            <person name="Linde D."/>
            <person name="Babiker R."/>
            <person name="Drula E."/>
            <person name="Ayuso-Fernandez I."/>
            <person name="Pacheco R."/>
            <person name="Padilla G."/>
            <person name="Ferreira P."/>
            <person name="Barriuso J."/>
            <person name="Kellner H."/>
            <person name="Castanera R."/>
            <person name="Alfaro M."/>
            <person name="Ramirez L."/>
            <person name="Pisabarro A.G."/>
            <person name="Kuo A."/>
            <person name="Tritt A."/>
            <person name="Lipzen A."/>
            <person name="He G."/>
            <person name="Yan M."/>
            <person name="Ng V."/>
            <person name="Cullen D."/>
            <person name="Martin F."/>
            <person name="Rosso M.-N."/>
            <person name="Henrissat B."/>
            <person name="Hibbett D."/>
            <person name="Martinez A.T."/>
            <person name="Grigoriev I.V."/>
        </authorList>
    </citation>
    <scope>NUCLEOTIDE SEQUENCE</scope>
    <source>
        <strain evidence="2">AH 40177</strain>
    </source>
</reference>
<evidence type="ECO:0000256" key="1">
    <source>
        <dbReference type="SAM" id="SignalP"/>
    </source>
</evidence>
<dbReference type="Gene3D" id="2.60.40.420">
    <property type="entry name" value="Cupredoxins - blue copper proteins"/>
    <property type="match status" value="1"/>
</dbReference>
<dbReference type="EMBL" id="JADNRY010000129">
    <property type="protein sequence ID" value="KAF9064166.1"/>
    <property type="molecule type" value="Genomic_DNA"/>
</dbReference>
<dbReference type="InterPro" id="IPR008972">
    <property type="entry name" value="Cupredoxin"/>
</dbReference>
<dbReference type="PANTHER" id="PTHR34883">
    <property type="entry name" value="SERINE-RICH PROTEIN, PUTATIVE-RELATED-RELATED"/>
    <property type="match status" value="1"/>
</dbReference>
<keyword evidence="3" id="KW-1185">Reference proteome</keyword>